<feature type="domain" description="Mycothiol-dependent maleylpyruvate isomerase metal-binding" evidence="2">
    <location>
        <begin position="17"/>
        <end position="152"/>
    </location>
</feature>
<dbReference type="InterPro" id="IPR017517">
    <property type="entry name" value="Maleyloyr_isom"/>
</dbReference>
<feature type="domain" description="MDMPI C-terminal" evidence="1">
    <location>
        <begin position="160"/>
        <end position="238"/>
    </location>
</feature>
<dbReference type="Pfam" id="PF11716">
    <property type="entry name" value="MDMPI_N"/>
    <property type="match status" value="1"/>
</dbReference>
<dbReference type="InterPro" id="IPR024344">
    <property type="entry name" value="MDMPI_metal-binding"/>
</dbReference>
<dbReference type="NCBIfam" id="TIGR03083">
    <property type="entry name" value="maleylpyruvate isomerase family mycothiol-dependent enzyme"/>
    <property type="match status" value="1"/>
</dbReference>
<proteinExistence type="predicted"/>
<evidence type="ECO:0000313" key="4">
    <source>
        <dbReference type="Proteomes" id="UP001551695"/>
    </source>
</evidence>
<protein>
    <submittedName>
        <fullName evidence="3">Maleylpyruvate isomerase family mycothiol-dependent enzyme</fullName>
    </submittedName>
</protein>
<gene>
    <name evidence="3" type="ORF">AB0I48_32820</name>
</gene>
<dbReference type="Gene3D" id="3.30.1050.20">
    <property type="match status" value="1"/>
</dbReference>
<dbReference type="Gene3D" id="1.20.120.450">
    <property type="entry name" value="dinb family like domain"/>
    <property type="match status" value="1"/>
</dbReference>
<evidence type="ECO:0000313" key="3">
    <source>
        <dbReference type="EMBL" id="MEV0712350.1"/>
    </source>
</evidence>
<dbReference type="SUPFAM" id="SSF55718">
    <property type="entry name" value="SCP-like"/>
    <property type="match status" value="1"/>
</dbReference>
<keyword evidence="3" id="KW-0413">Isomerase</keyword>
<sequence>MTTPEPAAPLALIDQVAEATARLVDSVKSMGNDAVVEPSLLPGWTRGHVLAHFARNADSLVNLLLWAQTGVEIPQYASQFIRDFDIEAGAPRPLTEQLIDIEASATRLAALARTLPDTAWAATVRIRGGREIRATDIPWMRLQEVEIHHVDLGVAYRPEDWPEEFLTRLLPAVTADLSAAAPPGRATFAVEATDIGFEATIGADAPTHTVTGPAHALAAWIIGRYPGDSLRGPLPELPAWR</sequence>
<dbReference type="Proteomes" id="UP001551695">
    <property type="component" value="Unassembled WGS sequence"/>
</dbReference>
<dbReference type="InterPro" id="IPR034660">
    <property type="entry name" value="DinB/YfiT-like"/>
</dbReference>
<accession>A0ABV3G3X7</accession>
<name>A0ABV3G3X7_9NOCA</name>
<evidence type="ECO:0000259" key="2">
    <source>
        <dbReference type="Pfam" id="PF11716"/>
    </source>
</evidence>
<dbReference type="RefSeq" id="WP_355091477.1">
    <property type="nucleotide sequence ID" value="NZ_JBEXKW010000135.1"/>
</dbReference>
<dbReference type="Pfam" id="PF07398">
    <property type="entry name" value="MDMPI_C"/>
    <property type="match status" value="1"/>
</dbReference>
<dbReference type="InterPro" id="IPR036527">
    <property type="entry name" value="SCP2_sterol-bd_dom_sf"/>
</dbReference>
<dbReference type="InterPro" id="IPR010872">
    <property type="entry name" value="MDMPI_C-term_domain"/>
</dbReference>
<dbReference type="GO" id="GO:0016853">
    <property type="term" value="F:isomerase activity"/>
    <property type="evidence" value="ECO:0007669"/>
    <property type="project" value="UniProtKB-KW"/>
</dbReference>
<comment type="caution">
    <text evidence="3">The sequence shown here is derived from an EMBL/GenBank/DDBJ whole genome shotgun (WGS) entry which is preliminary data.</text>
</comment>
<organism evidence="3 4">
    <name type="scientific">Nocardia aurea</name>
    <dbReference type="NCBI Taxonomy" id="2144174"/>
    <lineage>
        <taxon>Bacteria</taxon>
        <taxon>Bacillati</taxon>
        <taxon>Actinomycetota</taxon>
        <taxon>Actinomycetes</taxon>
        <taxon>Mycobacteriales</taxon>
        <taxon>Nocardiaceae</taxon>
        <taxon>Nocardia</taxon>
    </lineage>
</organism>
<dbReference type="EMBL" id="JBFAKC010000020">
    <property type="protein sequence ID" value="MEV0712350.1"/>
    <property type="molecule type" value="Genomic_DNA"/>
</dbReference>
<reference evidence="3 4" key="1">
    <citation type="submission" date="2024-06" db="EMBL/GenBank/DDBJ databases">
        <title>The Natural Products Discovery Center: Release of the First 8490 Sequenced Strains for Exploring Actinobacteria Biosynthetic Diversity.</title>
        <authorList>
            <person name="Kalkreuter E."/>
            <person name="Kautsar S.A."/>
            <person name="Yang D."/>
            <person name="Bader C.D."/>
            <person name="Teijaro C.N."/>
            <person name="Fluegel L."/>
            <person name="Davis C.M."/>
            <person name="Simpson J.R."/>
            <person name="Lauterbach L."/>
            <person name="Steele A.D."/>
            <person name="Gui C."/>
            <person name="Meng S."/>
            <person name="Li G."/>
            <person name="Viehrig K."/>
            <person name="Ye F."/>
            <person name="Su P."/>
            <person name="Kiefer A.F."/>
            <person name="Nichols A."/>
            <person name="Cepeda A.J."/>
            <person name="Yan W."/>
            <person name="Fan B."/>
            <person name="Jiang Y."/>
            <person name="Adhikari A."/>
            <person name="Zheng C.-J."/>
            <person name="Schuster L."/>
            <person name="Cowan T.M."/>
            <person name="Smanski M.J."/>
            <person name="Chevrette M.G."/>
            <person name="De Carvalho L.P.S."/>
            <person name="Shen B."/>
        </authorList>
    </citation>
    <scope>NUCLEOTIDE SEQUENCE [LARGE SCALE GENOMIC DNA]</scope>
    <source>
        <strain evidence="3 4">NPDC050403</strain>
    </source>
</reference>
<evidence type="ECO:0000259" key="1">
    <source>
        <dbReference type="Pfam" id="PF07398"/>
    </source>
</evidence>
<keyword evidence="4" id="KW-1185">Reference proteome</keyword>
<dbReference type="SUPFAM" id="SSF109854">
    <property type="entry name" value="DinB/YfiT-like putative metalloenzymes"/>
    <property type="match status" value="1"/>
</dbReference>